<sequence length="378" mass="41114">MTRLRRAERMSILHLGYEDKDQPGSGGGSIRTHQINRQLARRHDLTVLTAGWPGACDRIEDGVRYVHLGSGRTRARAISYFLRATRQAHRSTAHLIVEDFGAPVGTVGIPRFTSVPVIAMVQWMFAAEMTAKYRLPFQLIERWGVRQHRHFIAVSDDLAADITGRHPGAEVQVVPNGVESEAFLTPADIGRFGSPSAPLVYLGRLDTTQKGIDVLIRALASIPDRPLHIAGDGSDHDKLRRLASAMGVADRIRWLGRVDGDRKYALLASAAAVIVPSRFETFGMVAVEAAATGTPVIGSDIACLRNVITDETGVRVPPGDVGALAEAVTRLLADSERAARLGAAGRAFASQFDWQTIAARQEAIYRRVAFARYDGGKP</sequence>
<name>A0A931G0E8_9ACTN</name>
<dbReference type="CDD" id="cd03801">
    <property type="entry name" value="GT4_PimA-like"/>
    <property type="match status" value="1"/>
</dbReference>
<evidence type="ECO:0000313" key="5">
    <source>
        <dbReference type="EMBL" id="MBG0565677.1"/>
    </source>
</evidence>
<dbReference type="EMBL" id="JADQTO010000016">
    <property type="protein sequence ID" value="MBG0565677.1"/>
    <property type="molecule type" value="Genomic_DNA"/>
</dbReference>
<comment type="caution">
    <text evidence="5">The sequence shown here is derived from an EMBL/GenBank/DDBJ whole genome shotgun (WGS) entry which is preliminary data.</text>
</comment>
<organism evidence="5 6">
    <name type="scientific">Actinoplanes aureus</name>
    <dbReference type="NCBI Taxonomy" id="2792083"/>
    <lineage>
        <taxon>Bacteria</taxon>
        <taxon>Bacillati</taxon>
        <taxon>Actinomycetota</taxon>
        <taxon>Actinomycetes</taxon>
        <taxon>Micromonosporales</taxon>
        <taxon>Micromonosporaceae</taxon>
        <taxon>Actinoplanes</taxon>
    </lineage>
</organism>
<protein>
    <submittedName>
        <fullName evidence="5">Glycosyltransferase family 4 protein</fullName>
    </submittedName>
</protein>
<evidence type="ECO:0000259" key="4">
    <source>
        <dbReference type="Pfam" id="PF13439"/>
    </source>
</evidence>
<evidence type="ECO:0000256" key="2">
    <source>
        <dbReference type="ARBA" id="ARBA00022679"/>
    </source>
</evidence>
<dbReference type="SUPFAM" id="SSF53756">
    <property type="entry name" value="UDP-Glycosyltransferase/glycogen phosphorylase"/>
    <property type="match status" value="1"/>
</dbReference>
<feature type="domain" description="Glycosyl transferase family 1" evidence="3">
    <location>
        <begin position="199"/>
        <end position="347"/>
    </location>
</feature>
<dbReference type="InterPro" id="IPR001296">
    <property type="entry name" value="Glyco_trans_1"/>
</dbReference>
<keyword evidence="6" id="KW-1185">Reference proteome</keyword>
<dbReference type="AlphaFoldDB" id="A0A931G0E8"/>
<keyword evidence="2" id="KW-0808">Transferase</keyword>
<dbReference type="PANTHER" id="PTHR12526">
    <property type="entry name" value="GLYCOSYLTRANSFERASE"/>
    <property type="match status" value="1"/>
</dbReference>
<feature type="domain" description="Glycosyltransferase subfamily 4-like N-terminal" evidence="4">
    <location>
        <begin position="26"/>
        <end position="180"/>
    </location>
</feature>
<evidence type="ECO:0000259" key="3">
    <source>
        <dbReference type="Pfam" id="PF00534"/>
    </source>
</evidence>
<dbReference type="Proteomes" id="UP000598146">
    <property type="component" value="Unassembled WGS sequence"/>
</dbReference>
<dbReference type="InterPro" id="IPR028098">
    <property type="entry name" value="Glyco_trans_4-like_N"/>
</dbReference>
<proteinExistence type="predicted"/>
<accession>A0A931G0E8</accession>
<dbReference type="Gene3D" id="3.40.50.2000">
    <property type="entry name" value="Glycogen Phosphorylase B"/>
    <property type="match status" value="2"/>
</dbReference>
<evidence type="ECO:0000313" key="6">
    <source>
        <dbReference type="Proteomes" id="UP000598146"/>
    </source>
</evidence>
<gene>
    <name evidence="5" type="ORF">I4J89_29925</name>
</gene>
<dbReference type="GO" id="GO:0016757">
    <property type="term" value="F:glycosyltransferase activity"/>
    <property type="evidence" value="ECO:0007669"/>
    <property type="project" value="UniProtKB-KW"/>
</dbReference>
<dbReference type="Pfam" id="PF00534">
    <property type="entry name" value="Glycos_transf_1"/>
    <property type="match status" value="1"/>
</dbReference>
<reference evidence="5" key="1">
    <citation type="submission" date="2020-11" db="EMBL/GenBank/DDBJ databases">
        <title>Isolation and identification of active actinomycetes.</title>
        <authorList>
            <person name="Sun X."/>
        </authorList>
    </citation>
    <scope>NUCLEOTIDE SEQUENCE</scope>
    <source>
        <strain evidence="5">NEAU-A11</strain>
    </source>
</reference>
<dbReference type="PANTHER" id="PTHR12526:SF635">
    <property type="entry name" value="GLYCOSYL TRANSFERASE GROUP 1"/>
    <property type="match status" value="1"/>
</dbReference>
<evidence type="ECO:0000256" key="1">
    <source>
        <dbReference type="ARBA" id="ARBA00022676"/>
    </source>
</evidence>
<dbReference type="Pfam" id="PF13439">
    <property type="entry name" value="Glyco_transf_4"/>
    <property type="match status" value="1"/>
</dbReference>
<keyword evidence="1" id="KW-0328">Glycosyltransferase</keyword>
<dbReference type="RefSeq" id="WP_196417455.1">
    <property type="nucleotide sequence ID" value="NZ_JADQTO010000016.1"/>
</dbReference>